<evidence type="ECO:0000256" key="3">
    <source>
        <dbReference type="ARBA" id="ARBA00022729"/>
    </source>
</evidence>
<accession>A0A2G5DEA7</accession>
<feature type="region of interest" description="Disordered" evidence="4">
    <location>
        <begin position="66"/>
        <end position="87"/>
    </location>
</feature>
<dbReference type="InParanoid" id="A0A2G5DEA7"/>
<proteinExistence type="predicted"/>
<reference evidence="5 6" key="1">
    <citation type="submission" date="2017-09" db="EMBL/GenBank/DDBJ databases">
        <title>WGS assembly of Aquilegia coerulea Goldsmith.</title>
        <authorList>
            <person name="Hodges S."/>
            <person name="Kramer E."/>
            <person name="Nordborg M."/>
            <person name="Tomkins J."/>
            <person name="Borevitz J."/>
            <person name="Derieg N."/>
            <person name="Yan J."/>
            <person name="Mihaltcheva S."/>
            <person name="Hayes R.D."/>
            <person name="Rokhsar D."/>
        </authorList>
    </citation>
    <scope>NUCLEOTIDE SEQUENCE [LARGE SCALE GENOMIC DNA]</scope>
    <source>
        <strain evidence="6">cv. Goldsmith</strain>
    </source>
</reference>
<evidence type="ECO:0000313" key="5">
    <source>
        <dbReference type="EMBL" id="PIA41849.1"/>
    </source>
</evidence>
<dbReference type="OrthoDB" id="1935957at2759"/>
<dbReference type="GO" id="GO:0005576">
    <property type="term" value="C:extracellular region"/>
    <property type="evidence" value="ECO:0007669"/>
    <property type="project" value="UniProtKB-SubCell"/>
</dbReference>
<dbReference type="InterPro" id="IPR039639">
    <property type="entry name" value="IDA-like"/>
</dbReference>
<gene>
    <name evidence="5" type="ORF">AQUCO_02200345v1</name>
</gene>
<dbReference type="PANTHER" id="PTHR33599">
    <property type="entry name" value="PROTEIN IDA-LIKE 5"/>
    <property type="match status" value="1"/>
</dbReference>
<protein>
    <recommendedName>
        <fullName evidence="7">Protein IDA-LIKE 2</fullName>
    </recommendedName>
</protein>
<organism evidence="5 6">
    <name type="scientific">Aquilegia coerulea</name>
    <name type="common">Rocky mountain columbine</name>
    <dbReference type="NCBI Taxonomy" id="218851"/>
    <lineage>
        <taxon>Eukaryota</taxon>
        <taxon>Viridiplantae</taxon>
        <taxon>Streptophyta</taxon>
        <taxon>Embryophyta</taxon>
        <taxon>Tracheophyta</taxon>
        <taxon>Spermatophyta</taxon>
        <taxon>Magnoliopsida</taxon>
        <taxon>Ranunculales</taxon>
        <taxon>Ranunculaceae</taxon>
        <taxon>Thalictroideae</taxon>
        <taxon>Aquilegia</taxon>
    </lineage>
</organism>
<evidence type="ECO:0000256" key="2">
    <source>
        <dbReference type="ARBA" id="ARBA00022525"/>
    </source>
</evidence>
<dbReference type="PANTHER" id="PTHR33599:SF11">
    <property type="entry name" value="PROTEIN IDA-LIKE 5"/>
    <property type="match status" value="1"/>
</dbReference>
<sequence>MIKMRSSPCYTRALSMLLFFFFFLSIFFAGFCHGTSRSNSQLLKISPRSQNYNGYFYGFLPKAMPIPPSGPSKQHNDIGLQSRQQSP</sequence>
<dbReference type="EMBL" id="KZ305039">
    <property type="protein sequence ID" value="PIA41849.1"/>
    <property type="molecule type" value="Genomic_DNA"/>
</dbReference>
<evidence type="ECO:0000256" key="1">
    <source>
        <dbReference type="ARBA" id="ARBA00004239"/>
    </source>
</evidence>
<name>A0A2G5DEA7_AQUCA</name>
<evidence type="ECO:0000256" key="4">
    <source>
        <dbReference type="SAM" id="MobiDB-lite"/>
    </source>
</evidence>
<dbReference type="GO" id="GO:0010227">
    <property type="term" value="P:floral organ abscission"/>
    <property type="evidence" value="ECO:0007669"/>
    <property type="project" value="InterPro"/>
</dbReference>
<evidence type="ECO:0008006" key="7">
    <source>
        <dbReference type="Google" id="ProtNLM"/>
    </source>
</evidence>
<keyword evidence="3" id="KW-0732">Signal</keyword>
<comment type="subcellular location">
    <subcellularLocation>
        <location evidence="1">Secreted</location>
        <location evidence="1">Extracellular space</location>
    </subcellularLocation>
</comment>
<dbReference type="STRING" id="218851.A0A2G5DEA7"/>
<keyword evidence="2" id="KW-0964">Secreted</keyword>
<evidence type="ECO:0000313" key="6">
    <source>
        <dbReference type="Proteomes" id="UP000230069"/>
    </source>
</evidence>
<dbReference type="AlphaFoldDB" id="A0A2G5DEA7"/>
<keyword evidence="6" id="KW-1185">Reference proteome</keyword>
<dbReference type="Proteomes" id="UP000230069">
    <property type="component" value="Unassembled WGS sequence"/>
</dbReference>